<organism evidence="1 2">
    <name type="scientific">Paramuricea clavata</name>
    <name type="common">Red gorgonian</name>
    <name type="synonym">Violescent sea-whip</name>
    <dbReference type="NCBI Taxonomy" id="317549"/>
    <lineage>
        <taxon>Eukaryota</taxon>
        <taxon>Metazoa</taxon>
        <taxon>Cnidaria</taxon>
        <taxon>Anthozoa</taxon>
        <taxon>Octocorallia</taxon>
        <taxon>Malacalcyonacea</taxon>
        <taxon>Plexauridae</taxon>
        <taxon>Paramuricea</taxon>
    </lineage>
</organism>
<dbReference type="Proteomes" id="UP001152795">
    <property type="component" value="Unassembled WGS sequence"/>
</dbReference>
<gene>
    <name evidence="1" type="ORF">PACLA_8A047647</name>
</gene>
<keyword evidence="2" id="KW-1185">Reference proteome</keyword>
<dbReference type="PANTHER" id="PTHR47331:SF5">
    <property type="entry name" value="RIBONUCLEASE H"/>
    <property type="match status" value="1"/>
</dbReference>
<comment type="caution">
    <text evidence="1">The sequence shown here is derived from an EMBL/GenBank/DDBJ whole genome shotgun (WGS) entry which is preliminary data.</text>
</comment>
<accession>A0A6S7IL99</accession>
<protein>
    <submittedName>
        <fullName evidence="1">Uncharacterized protein</fullName>
    </submittedName>
</protein>
<proteinExistence type="predicted"/>
<dbReference type="Gene3D" id="3.10.10.10">
    <property type="entry name" value="HIV Type 1 Reverse Transcriptase, subunit A, domain 1"/>
    <property type="match status" value="1"/>
</dbReference>
<evidence type="ECO:0000313" key="2">
    <source>
        <dbReference type="Proteomes" id="UP001152795"/>
    </source>
</evidence>
<dbReference type="InterPro" id="IPR043128">
    <property type="entry name" value="Rev_trsase/Diguanyl_cyclase"/>
</dbReference>
<sequence>MNSLFDVLIGWRQNEVSFAGDVSKMFNQIPVHPDDQKYHRLLWRDGEADREPDVYQWVRLSFGDKPAPDLAINAINRLSDKAQVESPEAARILKDHTYVVTSLGRRHHAPEKVKKVIDAIDTILGKGKFAIKAWHSNSPKIDQDGNDNPVSLLGHQWNKKADSNCFEEREVLADLSYCTKRKPLGVVSELWDPLGLMAPVTIRFRIDDL</sequence>
<dbReference type="PANTHER" id="PTHR47331">
    <property type="entry name" value="PHD-TYPE DOMAIN-CONTAINING PROTEIN"/>
    <property type="match status" value="1"/>
</dbReference>
<reference evidence="1" key="1">
    <citation type="submission" date="2020-04" db="EMBL/GenBank/DDBJ databases">
        <authorList>
            <person name="Alioto T."/>
            <person name="Alioto T."/>
            <person name="Gomez Garrido J."/>
        </authorList>
    </citation>
    <scope>NUCLEOTIDE SEQUENCE</scope>
    <source>
        <strain evidence="1">A484AB</strain>
    </source>
</reference>
<dbReference type="Gene3D" id="3.30.70.270">
    <property type="match status" value="1"/>
</dbReference>
<dbReference type="AlphaFoldDB" id="A0A6S7IL99"/>
<dbReference type="SUPFAM" id="SSF56672">
    <property type="entry name" value="DNA/RNA polymerases"/>
    <property type="match status" value="1"/>
</dbReference>
<name>A0A6S7IL99_PARCT</name>
<dbReference type="EMBL" id="CACRXK020004639">
    <property type="protein sequence ID" value="CAB4003478.1"/>
    <property type="molecule type" value="Genomic_DNA"/>
</dbReference>
<dbReference type="InterPro" id="IPR043502">
    <property type="entry name" value="DNA/RNA_pol_sf"/>
</dbReference>
<dbReference type="OrthoDB" id="5984753at2759"/>
<evidence type="ECO:0000313" key="1">
    <source>
        <dbReference type="EMBL" id="CAB4003478.1"/>
    </source>
</evidence>